<proteinExistence type="predicted"/>
<sequence>MKVIIVILLFAAMVAFVATKKSLPDPLNDITTIHFNHPDGIKRKIRRPYNEQETKLIQCRVYL</sequence>
<reference evidence="1 2" key="1">
    <citation type="journal article" date="2012" name="J. Virol.">
        <title>Genome of Thysanoplusia orichalcea multiple nucleopolyhedrovirus lacks the superoxide dismutase gene.</title>
        <authorList>
            <person name="Wang Y.S."/>
            <person name="Huang G.H."/>
            <person name="Cheng X.H."/>
            <person name="Wang X."/>
            <person name="Garretson T.A."/>
            <person name="Dai L.Y."/>
            <person name="Zhang C.X."/>
            <person name="Cheng X.W."/>
        </authorList>
    </citation>
    <scope>NUCLEOTIDE SEQUENCE [LARGE SCALE GENOMIC DNA]</scope>
    <source>
        <strain evidence="1">P2</strain>
    </source>
</reference>
<dbReference type="Proteomes" id="UP000202315">
    <property type="component" value="Segment"/>
</dbReference>
<accession>L0CM20</accession>
<dbReference type="GeneID" id="14340167"/>
<evidence type="ECO:0000313" key="1">
    <source>
        <dbReference type="EMBL" id="AGA16271.1"/>
    </source>
</evidence>
<protein>
    <submittedName>
        <fullName evidence="1">Uncharacterized protein</fullName>
    </submittedName>
</protein>
<dbReference type="RefSeq" id="YP_007250527.1">
    <property type="nucleotide sequence ID" value="NC_019945.1"/>
</dbReference>
<dbReference type="EMBL" id="JX467702">
    <property type="protein sequence ID" value="AGA16271.1"/>
    <property type="molecule type" value="Genomic_DNA"/>
</dbReference>
<organism evidence="1 2">
    <name type="scientific">Thysanoplusia orichalcea nucleopolyhedrovirus</name>
    <dbReference type="NCBI Taxonomy" id="101850"/>
    <lineage>
        <taxon>Viruses</taxon>
        <taxon>Viruses incertae sedis</taxon>
        <taxon>Naldaviricetes</taxon>
        <taxon>Lefavirales</taxon>
        <taxon>Baculoviridae</taxon>
        <taxon>Alphabaculovirus</taxon>
        <taxon>Alphabaculovirus thorichlaceae</taxon>
    </lineage>
</organism>
<dbReference type="InterPro" id="IPR035259">
    <property type="entry name" value="DUF5437"/>
</dbReference>
<dbReference type="Pfam" id="PF17505">
    <property type="entry name" value="DUF5437"/>
    <property type="match status" value="1"/>
</dbReference>
<dbReference type="KEGG" id="vg:14340167"/>
<name>L0CM20_9ABAC</name>
<evidence type="ECO:0000313" key="2">
    <source>
        <dbReference type="Proteomes" id="UP000202315"/>
    </source>
</evidence>
<dbReference type="OrthoDB" id="28091at10239"/>
<keyword evidence="2" id="KW-1185">Reference proteome</keyword>